<feature type="transmembrane region" description="Helical" evidence="7">
    <location>
        <begin position="99"/>
        <end position="124"/>
    </location>
</feature>
<dbReference type="PANTHER" id="PTHR43227:SF8">
    <property type="entry name" value="DIACETYLCHITOBIOSE UPTAKE SYSTEM PERMEASE PROTEIN DASB"/>
    <property type="match status" value="1"/>
</dbReference>
<dbReference type="InterPro" id="IPR050809">
    <property type="entry name" value="UgpAE/MalFG_permease"/>
</dbReference>
<feature type="transmembrane region" description="Helical" evidence="7">
    <location>
        <begin position="246"/>
        <end position="264"/>
    </location>
</feature>
<evidence type="ECO:0000256" key="7">
    <source>
        <dbReference type="RuleBase" id="RU363032"/>
    </source>
</evidence>
<comment type="subcellular location">
    <subcellularLocation>
        <location evidence="1 7">Cell membrane</location>
        <topology evidence="1 7">Multi-pass membrane protein</topology>
    </subcellularLocation>
</comment>
<feature type="region of interest" description="Disordered" evidence="8">
    <location>
        <begin position="1"/>
        <end position="28"/>
    </location>
</feature>
<keyword evidence="11" id="KW-1185">Reference proteome</keyword>
<protein>
    <submittedName>
        <fullName evidence="10">Sugar ABC transporter permease</fullName>
    </submittedName>
</protein>
<feature type="transmembrane region" description="Helical" evidence="7">
    <location>
        <begin position="136"/>
        <end position="156"/>
    </location>
</feature>
<evidence type="ECO:0000313" key="11">
    <source>
        <dbReference type="Proteomes" id="UP000253508"/>
    </source>
</evidence>
<dbReference type="CDD" id="cd06261">
    <property type="entry name" value="TM_PBP2"/>
    <property type="match status" value="1"/>
</dbReference>
<name>A0A367Y369_9MICO</name>
<dbReference type="InterPro" id="IPR035906">
    <property type="entry name" value="MetI-like_sf"/>
</dbReference>
<dbReference type="PANTHER" id="PTHR43227">
    <property type="entry name" value="BLL4140 PROTEIN"/>
    <property type="match status" value="1"/>
</dbReference>
<dbReference type="RefSeq" id="WP_114117594.1">
    <property type="nucleotide sequence ID" value="NZ_BMHU01000003.1"/>
</dbReference>
<dbReference type="InterPro" id="IPR000515">
    <property type="entry name" value="MetI-like"/>
</dbReference>
<keyword evidence="3" id="KW-1003">Cell membrane</keyword>
<keyword evidence="2 7" id="KW-0813">Transport</keyword>
<evidence type="ECO:0000256" key="4">
    <source>
        <dbReference type="ARBA" id="ARBA00022692"/>
    </source>
</evidence>
<feature type="transmembrane region" description="Helical" evidence="7">
    <location>
        <begin position="306"/>
        <end position="327"/>
    </location>
</feature>
<dbReference type="Pfam" id="PF00528">
    <property type="entry name" value="BPD_transp_1"/>
    <property type="match status" value="1"/>
</dbReference>
<dbReference type="GO" id="GO:0055085">
    <property type="term" value="P:transmembrane transport"/>
    <property type="evidence" value="ECO:0007669"/>
    <property type="project" value="InterPro"/>
</dbReference>
<organism evidence="10 11">
    <name type="scientific">Microbacterium sorbitolivorans</name>
    <dbReference type="NCBI Taxonomy" id="1867410"/>
    <lineage>
        <taxon>Bacteria</taxon>
        <taxon>Bacillati</taxon>
        <taxon>Actinomycetota</taxon>
        <taxon>Actinomycetes</taxon>
        <taxon>Micrococcales</taxon>
        <taxon>Microbacteriaceae</taxon>
        <taxon>Microbacterium</taxon>
    </lineage>
</organism>
<dbReference type="OrthoDB" id="34224at2"/>
<dbReference type="PROSITE" id="PS50928">
    <property type="entry name" value="ABC_TM1"/>
    <property type="match status" value="1"/>
</dbReference>
<keyword evidence="6 7" id="KW-0472">Membrane</keyword>
<dbReference type="Proteomes" id="UP000253508">
    <property type="component" value="Unassembled WGS sequence"/>
</dbReference>
<dbReference type="EMBL" id="QORO01000002">
    <property type="protein sequence ID" value="RCK59980.1"/>
    <property type="molecule type" value="Genomic_DNA"/>
</dbReference>
<feature type="domain" description="ABC transmembrane type-1" evidence="9">
    <location>
        <begin position="99"/>
        <end position="324"/>
    </location>
</feature>
<evidence type="ECO:0000256" key="6">
    <source>
        <dbReference type="ARBA" id="ARBA00023136"/>
    </source>
</evidence>
<proteinExistence type="inferred from homology"/>
<evidence type="ECO:0000256" key="3">
    <source>
        <dbReference type="ARBA" id="ARBA00022475"/>
    </source>
</evidence>
<evidence type="ECO:0000256" key="1">
    <source>
        <dbReference type="ARBA" id="ARBA00004651"/>
    </source>
</evidence>
<dbReference type="SUPFAM" id="SSF161098">
    <property type="entry name" value="MetI-like"/>
    <property type="match status" value="1"/>
</dbReference>
<reference evidence="10 11" key="1">
    <citation type="submission" date="2018-07" db="EMBL/GenBank/DDBJ databases">
        <title>Microbacterium endoborsara sp. nov., a novel actinobacterium isolated from Borszczowia aralocaspica.</title>
        <authorList>
            <person name="An D."/>
        </authorList>
    </citation>
    <scope>NUCLEOTIDE SEQUENCE [LARGE SCALE GENOMIC DNA]</scope>
    <source>
        <strain evidence="10 11">C1.15228</strain>
    </source>
</reference>
<evidence type="ECO:0000256" key="8">
    <source>
        <dbReference type="SAM" id="MobiDB-lite"/>
    </source>
</evidence>
<keyword evidence="4 7" id="KW-0812">Transmembrane</keyword>
<dbReference type="Gene3D" id="1.10.3720.10">
    <property type="entry name" value="MetI-like"/>
    <property type="match status" value="1"/>
</dbReference>
<comment type="similarity">
    <text evidence="7">Belongs to the binding-protein-dependent transport system permease family.</text>
</comment>
<feature type="transmembrane region" description="Helical" evidence="7">
    <location>
        <begin position="38"/>
        <end position="64"/>
    </location>
</feature>
<comment type="caution">
    <text evidence="10">The sequence shown here is derived from an EMBL/GenBank/DDBJ whole genome shotgun (WGS) entry which is preliminary data.</text>
</comment>
<evidence type="ECO:0000256" key="2">
    <source>
        <dbReference type="ARBA" id="ARBA00022448"/>
    </source>
</evidence>
<evidence type="ECO:0000259" key="9">
    <source>
        <dbReference type="PROSITE" id="PS50928"/>
    </source>
</evidence>
<sequence>MSATTTTALPGQKPPGARATRARSKRDGLTRRDARDGLILVAPTLLVVVVMVFLPLAWSFVIAFQKLRLVNIGSQGLFEAFTFENLALVLGSKELWSSLWITVLFTAGSVIGSVVVGLIAALALRKPFRGRTFIRASMLLPYIAPVVAVTFVWRIMLNPSFGIVNSVGRDLLGWTDPIPFLTQKEGMLGILGAQIPVPTALLTVIAFQIWRFFPFAFLFIMARMESLPAEIEEAALVDGTTPWQKFIHVVLPQLLPVMSVLVILRTIWTFNEFDSVFLLTGGAAGTGVASIRVYELLTVQQNVGAASAQSLVLAALLVVALGVYAAILKKSGSRFE</sequence>
<accession>A0A367Y369</accession>
<dbReference type="AlphaFoldDB" id="A0A367Y369"/>
<keyword evidence="5 7" id="KW-1133">Transmembrane helix</keyword>
<gene>
    <name evidence="10" type="ORF">DTO57_07495</name>
</gene>
<evidence type="ECO:0000313" key="10">
    <source>
        <dbReference type="EMBL" id="RCK59980.1"/>
    </source>
</evidence>
<evidence type="ECO:0000256" key="5">
    <source>
        <dbReference type="ARBA" id="ARBA00022989"/>
    </source>
</evidence>
<dbReference type="GO" id="GO:0005886">
    <property type="term" value="C:plasma membrane"/>
    <property type="evidence" value="ECO:0007669"/>
    <property type="project" value="UniProtKB-SubCell"/>
</dbReference>